<feature type="chain" id="PRO_5042097898" evidence="2">
    <location>
        <begin position="19"/>
        <end position="343"/>
    </location>
</feature>
<name>A0AAD0SL71_9BACT</name>
<feature type="repeat" description="TPR" evidence="1">
    <location>
        <begin position="294"/>
        <end position="327"/>
    </location>
</feature>
<protein>
    <submittedName>
        <fullName evidence="3">Tetratricopeptide repeat protein</fullName>
    </submittedName>
</protein>
<dbReference type="AlphaFoldDB" id="A0AAD0SL71"/>
<dbReference type="PROSITE" id="PS50005">
    <property type="entry name" value="TPR"/>
    <property type="match status" value="1"/>
</dbReference>
<dbReference type="Gene3D" id="1.25.40.10">
    <property type="entry name" value="Tetratricopeptide repeat domain"/>
    <property type="match status" value="1"/>
</dbReference>
<evidence type="ECO:0000313" key="5">
    <source>
        <dbReference type="Proteomes" id="UP000262029"/>
    </source>
</evidence>
<dbReference type="Proteomes" id="UP000290580">
    <property type="component" value="Unassembled WGS sequence"/>
</dbReference>
<gene>
    <name evidence="3" type="ORF">ASKIR_0819</name>
    <name evidence="4" type="ORF">CP959_10050</name>
</gene>
<dbReference type="RefSeq" id="WP_115588553.1">
    <property type="nucleotide sequence ID" value="NZ_CP032099.1"/>
</dbReference>
<evidence type="ECO:0000256" key="1">
    <source>
        <dbReference type="PROSITE-ProRule" id="PRU00339"/>
    </source>
</evidence>
<dbReference type="EMBL" id="NXIC01000011">
    <property type="protein sequence ID" value="RXI24670.1"/>
    <property type="molecule type" value="Genomic_DNA"/>
</dbReference>
<dbReference type="Pfam" id="PF13174">
    <property type="entry name" value="TPR_6"/>
    <property type="match status" value="1"/>
</dbReference>
<dbReference type="GeneID" id="61750572"/>
<evidence type="ECO:0000256" key="2">
    <source>
        <dbReference type="SAM" id="SignalP"/>
    </source>
</evidence>
<organism evidence="3 5">
    <name type="scientific">Aliarcobacter skirrowii CCUG 10374</name>
    <dbReference type="NCBI Taxonomy" id="1032239"/>
    <lineage>
        <taxon>Bacteria</taxon>
        <taxon>Pseudomonadati</taxon>
        <taxon>Campylobacterota</taxon>
        <taxon>Epsilonproteobacteria</taxon>
        <taxon>Campylobacterales</taxon>
        <taxon>Arcobacteraceae</taxon>
        <taxon>Aliarcobacter</taxon>
    </lineage>
</organism>
<evidence type="ECO:0000313" key="6">
    <source>
        <dbReference type="Proteomes" id="UP000290580"/>
    </source>
</evidence>
<sequence length="343" mass="41124">MKKLIIFIIILFSISLNAVVTDEEVEYMEEYWHTENPKEQIKSLNFKTKNFDITTEIIKYNYVPLWQDENAEILPYRIPENNQLKGYLHFNGTKKHFFNDNYSYAEYQAFEQIVCDKKDYINLIFVQIELDSEIRFKEMVFTPYIFKIIKKLNNEYNLIDVSENNKKILNYSNNSISLNLSYKAKYRYPYYNKEKIINRLVETGFCKKDEIVEGKIVVLEEVKVVSLEELMNKIKDKDIKIDTYYLVNSFVKYPLTNKTVQIYNDIAYYLQEVDGNEEAIFLLEKIIEKYPNRIVAYLNIADAYIGINNKEKAKENYKKYINLMKQDNKEEKIPKRVLEFLEN</sequence>
<dbReference type="InterPro" id="IPR011990">
    <property type="entry name" value="TPR-like_helical_dom_sf"/>
</dbReference>
<dbReference type="Proteomes" id="UP000262029">
    <property type="component" value="Chromosome"/>
</dbReference>
<dbReference type="SUPFAM" id="SSF48452">
    <property type="entry name" value="TPR-like"/>
    <property type="match status" value="1"/>
</dbReference>
<keyword evidence="6" id="KW-1185">Reference proteome</keyword>
<feature type="signal peptide" evidence="2">
    <location>
        <begin position="1"/>
        <end position="18"/>
    </location>
</feature>
<keyword evidence="1" id="KW-0802">TPR repeat</keyword>
<reference evidence="3 5" key="2">
    <citation type="submission" date="2018-08" db="EMBL/GenBank/DDBJ databases">
        <title>Complete genome of the Arcobacter skirrowii type strain LMG 6621.</title>
        <authorList>
            <person name="Miller W.G."/>
            <person name="Yee E."/>
            <person name="Bono J.L."/>
        </authorList>
    </citation>
    <scope>NUCLEOTIDE SEQUENCE [LARGE SCALE GENOMIC DNA]</scope>
    <source>
        <strain evidence="3 5">CCUG 10374</strain>
    </source>
</reference>
<evidence type="ECO:0000313" key="4">
    <source>
        <dbReference type="EMBL" id="RXI24670.1"/>
    </source>
</evidence>
<evidence type="ECO:0000313" key="3">
    <source>
        <dbReference type="EMBL" id="AXX84639.1"/>
    </source>
</evidence>
<reference evidence="4 6" key="1">
    <citation type="submission" date="2017-09" db="EMBL/GenBank/DDBJ databases">
        <title>Genomics of the genus Arcobacter.</title>
        <authorList>
            <person name="Perez-Cataluna A."/>
            <person name="Figueras M.J."/>
            <person name="Salas-Masso N."/>
        </authorList>
    </citation>
    <scope>NUCLEOTIDE SEQUENCE [LARGE SCALE GENOMIC DNA]</scope>
    <source>
        <strain evidence="4 6">LMG 6621</strain>
    </source>
</reference>
<proteinExistence type="predicted"/>
<accession>A0AAD0SL71</accession>
<dbReference type="InterPro" id="IPR019734">
    <property type="entry name" value="TPR_rpt"/>
</dbReference>
<dbReference type="EMBL" id="CP032099">
    <property type="protein sequence ID" value="AXX84639.1"/>
    <property type="molecule type" value="Genomic_DNA"/>
</dbReference>
<keyword evidence="2" id="KW-0732">Signal</keyword>